<comment type="caution">
    <text evidence="2">The sequence shown here is derived from an EMBL/GenBank/DDBJ whole genome shotgun (WGS) entry which is preliminary data.</text>
</comment>
<gene>
    <name evidence="2" type="ORF">BLNAU_8526</name>
</gene>
<dbReference type="SUPFAM" id="SSF47954">
    <property type="entry name" value="Cyclin-like"/>
    <property type="match status" value="1"/>
</dbReference>
<keyword evidence="3" id="KW-1185">Reference proteome</keyword>
<accession>A0ABQ9XY93</accession>
<sequence>MSTLHRTAAVASKFHLAPLGQNGGRKGQTKTHPNSLSDLKKSRSVHPLPSHALPAVKPLHPTISISRSVSSSSSSSLISKCTECLARFVFSLPKFSLDDHPCKRSSCCSCAVLLSNPHISRAVSKPFISSTDFVFFVHKSLDLFSELYRVRETEVVQAVFYLTTLLSKHWCCSAFAFFRNNVHPLFMCCVIVAHKLSTDSVFGNGMWSQSFNLPLELVNLLELCILKLLDWRVTVSLSDYSKTYRQILTL</sequence>
<evidence type="ECO:0008006" key="4">
    <source>
        <dbReference type="Google" id="ProtNLM"/>
    </source>
</evidence>
<proteinExistence type="predicted"/>
<dbReference type="InterPro" id="IPR013922">
    <property type="entry name" value="Cyclin_PHO80-like"/>
</dbReference>
<dbReference type="Pfam" id="PF08613">
    <property type="entry name" value="Cyclin"/>
    <property type="match status" value="1"/>
</dbReference>
<evidence type="ECO:0000313" key="2">
    <source>
        <dbReference type="EMBL" id="KAK2956472.1"/>
    </source>
</evidence>
<feature type="region of interest" description="Disordered" evidence="1">
    <location>
        <begin position="15"/>
        <end position="45"/>
    </location>
</feature>
<dbReference type="EMBL" id="JARBJD010000055">
    <property type="protein sequence ID" value="KAK2956472.1"/>
    <property type="molecule type" value="Genomic_DNA"/>
</dbReference>
<evidence type="ECO:0000313" key="3">
    <source>
        <dbReference type="Proteomes" id="UP001281761"/>
    </source>
</evidence>
<dbReference type="Gene3D" id="1.10.472.10">
    <property type="entry name" value="Cyclin-like"/>
    <property type="match status" value="1"/>
</dbReference>
<organism evidence="2 3">
    <name type="scientific">Blattamonas nauphoetae</name>
    <dbReference type="NCBI Taxonomy" id="2049346"/>
    <lineage>
        <taxon>Eukaryota</taxon>
        <taxon>Metamonada</taxon>
        <taxon>Preaxostyla</taxon>
        <taxon>Oxymonadida</taxon>
        <taxon>Blattamonas</taxon>
    </lineage>
</organism>
<evidence type="ECO:0000256" key="1">
    <source>
        <dbReference type="SAM" id="MobiDB-lite"/>
    </source>
</evidence>
<name>A0ABQ9XY93_9EUKA</name>
<dbReference type="InterPro" id="IPR036915">
    <property type="entry name" value="Cyclin-like_sf"/>
</dbReference>
<protein>
    <recommendedName>
        <fullName evidence="4">Cyclin N-terminal domain-containing protein</fullName>
    </recommendedName>
</protein>
<dbReference type="Proteomes" id="UP001281761">
    <property type="component" value="Unassembled WGS sequence"/>
</dbReference>
<reference evidence="2 3" key="1">
    <citation type="journal article" date="2022" name="bioRxiv">
        <title>Genomics of Preaxostyla Flagellates Illuminates Evolutionary Transitions and the Path Towards Mitochondrial Loss.</title>
        <authorList>
            <person name="Novak L.V.F."/>
            <person name="Treitli S.C."/>
            <person name="Pyrih J."/>
            <person name="Halakuc P."/>
            <person name="Pipaliya S.V."/>
            <person name="Vacek V."/>
            <person name="Brzon O."/>
            <person name="Soukal P."/>
            <person name="Eme L."/>
            <person name="Dacks J.B."/>
            <person name="Karnkowska A."/>
            <person name="Elias M."/>
            <person name="Hampl V."/>
        </authorList>
    </citation>
    <scope>NUCLEOTIDE SEQUENCE [LARGE SCALE GENOMIC DNA]</scope>
    <source>
        <strain evidence="2">NAU3</strain>
        <tissue evidence="2">Gut</tissue>
    </source>
</reference>